<dbReference type="Proteomes" id="UP000078492">
    <property type="component" value="Unassembled WGS sequence"/>
</dbReference>
<evidence type="ECO:0000256" key="1">
    <source>
        <dbReference type="SAM" id="MobiDB-lite"/>
    </source>
</evidence>
<evidence type="ECO:0000313" key="3">
    <source>
        <dbReference type="Proteomes" id="UP000078492"/>
    </source>
</evidence>
<dbReference type="AlphaFoldDB" id="A0A195DTD9"/>
<feature type="compositionally biased region" description="Polar residues" evidence="1">
    <location>
        <begin position="117"/>
        <end position="133"/>
    </location>
</feature>
<keyword evidence="3" id="KW-1185">Reference proteome</keyword>
<protein>
    <submittedName>
        <fullName evidence="2">Uncharacterized protein</fullName>
    </submittedName>
</protein>
<name>A0A195DTD9_9HYME</name>
<proteinExistence type="predicted"/>
<evidence type="ECO:0000313" key="2">
    <source>
        <dbReference type="EMBL" id="KYN16111.1"/>
    </source>
</evidence>
<accession>A0A195DTD9</accession>
<sequence length="169" mass="19229">MLGDWGRSMLEADKVIVGRNHIAGCKQRKKPLKNSREELPSWRRRRLPALTLYFIAATRDRRIDCYFHRFIRDFNVTPQSRVMKVAPFTWGRSCPILAGGHACPRPAPRLHHGGYTPTVQRQHTTDTYGTSSVGEGLPRLGTRKTSFVEYPTGTAQPPSNSFNPLRKNQ</sequence>
<reference evidence="2 3" key="1">
    <citation type="submission" date="2015-09" db="EMBL/GenBank/DDBJ databases">
        <title>Trachymyrmex cornetzi WGS genome.</title>
        <authorList>
            <person name="Nygaard S."/>
            <person name="Hu H."/>
            <person name="Boomsma J."/>
            <person name="Zhang G."/>
        </authorList>
    </citation>
    <scope>NUCLEOTIDE SEQUENCE [LARGE SCALE GENOMIC DNA]</scope>
    <source>
        <strain evidence="2">Tcor2-1</strain>
        <tissue evidence="2">Whole body</tissue>
    </source>
</reference>
<organism evidence="2 3">
    <name type="scientific">Trachymyrmex cornetzi</name>
    <dbReference type="NCBI Taxonomy" id="471704"/>
    <lineage>
        <taxon>Eukaryota</taxon>
        <taxon>Metazoa</taxon>
        <taxon>Ecdysozoa</taxon>
        <taxon>Arthropoda</taxon>
        <taxon>Hexapoda</taxon>
        <taxon>Insecta</taxon>
        <taxon>Pterygota</taxon>
        <taxon>Neoptera</taxon>
        <taxon>Endopterygota</taxon>
        <taxon>Hymenoptera</taxon>
        <taxon>Apocrita</taxon>
        <taxon>Aculeata</taxon>
        <taxon>Formicoidea</taxon>
        <taxon>Formicidae</taxon>
        <taxon>Myrmicinae</taxon>
        <taxon>Trachymyrmex</taxon>
    </lineage>
</organism>
<feature type="region of interest" description="Disordered" evidence="1">
    <location>
        <begin position="109"/>
        <end position="169"/>
    </location>
</feature>
<gene>
    <name evidence="2" type="ORF">ALC57_11636</name>
</gene>
<dbReference type="EMBL" id="KQ980419">
    <property type="protein sequence ID" value="KYN16111.1"/>
    <property type="molecule type" value="Genomic_DNA"/>
</dbReference>
<feature type="compositionally biased region" description="Polar residues" evidence="1">
    <location>
        <begin position="153"/>
        <end position="169"/>
    </location>
</feature>